<comment type="caution">
    <text evidence="5">The sequence shown here is derived from an EMBL/GenBank/DDBJ whole genome shotgun (WGS) entry which is preliminary data.</text>
</comment>
<feature type="domain" description="AAA+ ATPase" evidence="4">
    <location>
        <begin position="8"/>
        <end position="173"/>
    </location>
</feature>
<evidence type="ECO:0000256" key="2">
    <source>
        <dbReference type="ARBA" id="ARBA00022801"/>
    </source>
</evidence>
<dbReference type="Pfam" id="PF03266">
    <property type="entry name" value="NTPase_1"/>
    <property type="match status" value="1"/>
</dbReference>
<dbReference type="EMBL" id="JAHXZJ010000001">
    <property type="protein sequence ID" value="KAH0568822.1"/>
    <property type="molecule type" value="Genomic_DNA"/>
</dbReference>
<dbReference type="SMART" id="SM00382">
    <property type="entry name" value="AAA"/>
    <property type="match status" value="1"/>
</dbReference>
<dbReference type="PANTHER" id="PTHR43146:SF1">
    <property type="entry name" value="CANCER-RELATED NUCLEOSIDE-TRIPHOSPHATASE"/>
    <property type="match status" value="1"/>
</dbReference>
<dbReference type="PANTHER" id="PTHR43146">
    <property type="entry name" value="CANCER-RELATED NUCLEOSIDE-TRIPHOSPHATASE"/>
    <property type="match status" value="1"/>
</dbReference>
<accession>A0AAV7J9G2</accession>
<protein>
    <recommendedName>
        <fullName evidence="4">AAA+ ATPase domain-containing protein</fullName>
    </recommendedName>
</protein>
<dbReference type="InterPro" id="IPR027417">
    <property type="entry name" value="P-loop_NTPase"/>
</dbReference>
<evidence type="ECO:0000313" key="6">
    <source>
        <dbReference type="Proteomes" id="UP000826195"/>
    </source>
</evidence>
<name>A0AAV7J9G2_COTGL</name>
<dbReference type="GO" id="GO:0005524">
    <property type="term" value="F:ATP binding"/>
    <property type="evidence" value="ECO:0007669"/>
    <property type="project" value="UniProtKB-KW"/>
</dbReference>
<evidence type="ECO:0000256" key="1">
    <source>
        <dbReference type="ARBA" id="ARBA00022741"/>
    </source>
</evidence>
<keyword evidence="1" id="KW-0547">Nucleotide-binding</keyword>
<dbReference type="Gene3D" id="3.40.50.300">
    <property type="entry name" value="P-loop containing nucleotide triphosphate hydrolases"/>
    <property type="match status" value="1"/>
</dbReference>
<dbReference type="AlphaFoldDB" id="A0AAV7J9G2"/>
<dbReference type="GO" id="GO:0017111">
    <property type="term" value="F:ribonucleoside triphosphate phosphatase activity"/>
    <property type="evidence" value="ECO:0007669"/>
    <property type="project" value="InterPro"/>
</dbReference>
<dbReference type="SUPFAM" id="SSF52540">
    <property type="entry name" value="P-loop containing nucleoside triphosphate hydrolases"/>
    <property type="match status" value="1"/>
</dbReference>
<reference evidence="5 6" key="1">
    <citation type="journal article" date="2021" name="J. Hered.">
        <title>A chromosome-level genome assembly of the parasitoid wasp, Cotesia glomerata (Hymenoptera: Braconidae).</title>
        <authorList>
            <person name="Pinto B.J."/>
            <person name="Weis J.J."/>
            <person name="Gamble T."/>
            <person name="Ode P.J."/>
            <person name="Paul R."/>
            <person name="Zaspel J.M."/>
        </authorList>
    </citation>
    <scope>NUCLEOTIDE SEQUENCE [LARGE SCALE GENOMIC DNA]</scope>
    <source>
        <strain evidence="5">CgM1</strain>
    </source>
</reference>
<keyword evidence="2" id="KW-0378">Hydrolase</keyword>
<dbReference type="InterPro" id="IPR003593">
    <property type="entry name" value="AAA+_ATPase"/>
</dbReference>
<keyword evidence="6" id="KW-1185">Reference proteome</keyword>
<organism evidence="5 6">
    <name type="scientific">Cotesia glomerata</name>
    <name type="common">Lepidopteran parasitic wasp</name>
    <name type="synonym">Apanteles glomeratus</name>
    <dbReference type="NCBI Taxonomy" id="32391"/>
    <lineage>
        <taxon>Eukaryota</taxon>
        <taxon>Metazoa</taxon>
        <taxon>Ecdysozoa</taxon>
        <taxon>Arthropoda</taxon>
        <taxon>Hexapoda</taxon>
        <taxon>Insecta</taxon>
        <taxon>Pterygota</taxon>
        <taxon>Neoptera</taxon>
        <taxon>Endopterygota</taxon>
        <taxon>Hymenoptera</taxon>
        <taxon>Apocrita</taxon>
        <taxon>Ichneumonoidea</taxon>
        <taxon>Braconidae</taxon>
        <taxon>Microgastrinae</taxon>
        <taxon>Cotesia</taxon>
    </lineage>
</organism>
<evidence type="ECO:0000259" key="4">
    <source>
        <dbReference type="SMART" id="SM00382"/>
    </source>
</evidence>
<evidence type="ECO:0000313" key="5">
    <source>
        <dbReference type="EMBL" id="KAH0568822.1"/>
    </source>
</evidence>
<evidence type="ECO:0000256" key="3">
    <source>
        <dbReference type="ARBA" id="ARBA00022840"/>
    </source>
</evidence>
<sequence length="200" mass="23327">MDTCATQRISRILLTGPPGIGKTTICKKILKIFEKYNFNYDGFYTEEIRSSCKSRIGFDIVPLKNSDQRNWLARTEAALEGRKPSKIKVRNYLVFVDKFESVALPRLQSKSDILMIDEIGKMELFSKQFCDCVEELFLKNSSKTKFIVATIPAKDRVPQRHRSLFEKLYQRSDCKIYEVNRQNRDKLPEEIESIIKVLMN</sequence>
<dbReference type="Proteomes" id="UP000826195">
    <property type="component" value="Unassembled WGS sequence"/>
</dbReference>
<gene>
    <name evidence="5" type="ORF">KQX54_021518</name>
</gene>
<proteinExistence type="predicted"/>
<dbReference type="InterPro" id="IPR004948">
    <property type="entry name" value="Nuc-triphosphatase_THEP1"/>
</dbReference>
<keyword evidence="3" id="KW-0067">ATP-binding</keyword>